<evidence type="ECO:0000256" key="5">
    <source>
        <dbReference type="ARBA" id="ARBA00023015"/>
    </source>
</evidence>
<comment type="subcellular location">
    <subcellularLocation>
        <location evidence="1">Nucleus</location>
    </subcellularLocation>
</comment>
<keyword evidence="4" id="KW-0862">Zinc</keyword>
<reference evidence="11" key="1">
    <citation type="submission" date="2021-04" db="EMBL/GenBank/DDBJ databases">
        <authorList>
            <person name="Tunstrom K."/>
        </authorList>
    </citation>
    <scope>NUCLEOTIDE SEQUENCE</scope>
</reference>
<dbReference type="PANTHER" id="PTHR46481">
    <property type="entry name" value="ZINC FINGER BED DOMAIN-CONTAINING PROTEIN 4"/>
    <property type="match status" value="1"/>
</dbReference>
<evidence type="ECO:0000256" key="3">
    <source>
        <dbReference type="ARBA" id="ARBA00022771"/>
    </source>
</evidence>
<keyword evidence="8" id="KW-0539">Nucleus</keyword>
<accession>A0A8S3XBJ7</accession>
<dbReference type="InterPro" id="IPR052035">
    <property type="entry name" value="ZnF_BED_domain_contain"/>
</dbReference>
<dbReference type="GO" id="GO:0008270">
    <property type="term" value="F:zinc ion binding"/>
    <property type="evidence" value="ECO:0007669"/>
    <property type="project" value="UniProtKB-KW"/>
</dbReference>
<dbReference type="AlphaFoldDB" id="A0A8S3XBJ7"/>
<keyword evidence="5" id="KW-0805">Transcription regulation</keyword>
<evidence type="ECO:0000256" key="6">
    <source>
        <dbReference type="ARBA" id="ARBA00023125"/>
    </source>
</evidence>
<dbReference type="GO" id="GO:0003677">
    <property type="term" value="F:DNA binding"/>
    <property type="evidence" value="ECO:0007669"/>
    <property type="project" value="UniProtKB-KW"/>
</dbReference>
<dbReference type="OrthoDB" id="117690at2759"/>
<evidence type="ECO:0000313" key="12">
    <source>
        <dbReference type="Proteomes" id="UP000691718"/>
    </source>
</evidence>
<dbReference type="Pfam" id="PF05699">
    <property type="entry name" value="Dimer_Tnp_hAT"/>
    <property type="match status" value="1"/>
</dbReference>
<keyword evidence="12" id="KW-1185">Reference proteome</keyword>
<evidence type="ECO:0000256" key="7">
    <source>
        <dbReference type="ARBA" id="ARBA00023163"/>
    </source>
</evidence>
<dbReference type="Pfam" id="PF02892">
    <property type="entry name" value="zf-BED"/>
    <property type="match status" value="1"/>
</dbReference>
<dbReference type="EMBL" id="CAJQZP010001083">
    <property type="protein sequence ID" value="CAG5015566.1"/>
    <property type="molecule type" value="Genomic_DNA"/>
</dbReference>
<feature type="domain" description="BED-type" evidence="10">
    <location>
        <begin position="3"/>
        <end position="54"/>
    </location>
</feature>
<evidence type="ECO:0000256" key="9">
    <source>
        <dbReference type="PROSITE-ProRule" id="PRU00027"/>
    </source>
</evidence>
<organism evidence="11 12">
    <name type="scientific">Parnassius apollo</name>
    <name type="common">Apollo butterfly</name>
    <name type="synonym">Papilio apollo</name>
    <dbReference type="NCBI Taxonomy" id="110799"/>
    <lineage>
        <taxon>Eukaryota</taxon>
        <taxon>Metazoa</taxon>
        <taxon>Ecdysozoa</taxon>
        <taxon>Arthropoda</taxon>
        <taxon>Hexapoda</taxon>
        <taxon>Insecta</taxon>
        <taxon>Pterygota</taxon>
        <taxon>Neoptera</taxon>
        <taxon>Endopterygota</taxon>
        <taxon>Lepidoptera</taxon>
        <taxon>Glossata</taxon>
        <taxon>Ditrysia</taxon>
        <taxon>Papilionoidea</taxon>
        <taxon>Papilionidae</taxon>
        <taxon>Parnassiinae</taxon>
        <taxon>Parnassini</taxon>
        <taxon>Parnassius</taxon>
        <taxon>Parnassius</taxon>
    </lineage>
</organism>
<dbReference type="PROSITE" id="PS50808">
    <property type="entry name" value="ZF_BED"/>
    <property type="match status" value="1"/>
</dbReference>
<evidence type="ECO:0000256" key="2">
    <source>
        <dbReference type="ARBA" id="ARBA00022723"/>
    </source>
</evidence>
<protein>
    <submittedName>
        <fullName evidence="11">(apollo) hypothetical protein</fullName>
    </submittedName>
</protein>
<dbReference type="GO" id="GO:0005634">
    <property type="term" value="C:nucleus"/>
    <property type="evidence" value="ECO:0007669"/>
    <property type="project" value="UniProtKB-SubCell"/>
</dbReference>
<proteinExistence type="predicted"/>
<evidence type="ECO:0000259" key="10">
    <source>
        <dbReference type="PROSITE" id="PS50808"/>
    </source>
</evidence>
<evidence type="ECO:0000256" key="1">
    <source>
        <dbReference type="ARBA" id="ARBA00004123"/>
    </source>
</evidence>
<name>A0A8S3XBJ7_PARAO</name>
<evidence type="ECO:0000256" key="4">
    <source>
        <dbReference type="ARBA" id="ARBA00022833"/>
    </source>
</evidence>
<dbReference type="InterPro" id="IPR003656">
    <property type="entry name" value="Znf_BED"/>
</dbReference>
<dbReference type="InterPro" id="IPR008906">
    <property type="entry name" value="HATC_C_dom"/>
</dbReference>
<keyword evidence="3 9" id="KW-0863">Zinc-finger</keyword>
<comment type="caution">
    <text evidence="11">The sequence shown here is derived from an EMBL/GenBank/DDBJ whole genome shotgun (WGS) entry which is preliminary data.</text>
</comment>
<keyword evidence="7" id="KW-0804">Transcription</keyword>
<sequence>MDKKRSKLWGFFTQTKDDKAKCDLCHSLYSVKGGSTTNLKKHLMKKHRSSYEIIIPCSMSDEAVLEAPIPSTSASTESTNPVIKKSETISQQTKLSAFIKRPVGVVREKKINDLIFKMIVKYLQPFSVIEDAGFKDLINYLEPGYKMPSRYILSNTLLDAQYSDVQKKLKEELESAKYVSITTDGWTSRATTSYQAVTAHYLLNWELKSALLGCFECHERHTAEYIKNELYSLLLHWSIQNKIFVCVTDNAANMKAAIRLTTYEHLPCIAHTVNLVVRAGLQDCGLGELIKKIKAIVEHFHKSSIANKKLFAMQEQLRPNQKPLKLKMDVVTRWNSTLDMIERVCLLQEPLEASLGILHNPVENLSEGEWQTLPEIIKILKPFKQLTEEMSSEKNVTVSMVLASTESIIRIFHSLDTNIITDTGKKLANKIITEFKSRFKNCYRHPVLSKAALLDPRFKKLAFRFDASSYESAKDALKTELQNEFNFHKQSIEPNENESTLAISTGDTDADNDSIWKDFDSLAMSASASNSIVSSSIITMRQYLEERIIPRNECPLKWWQARAILYPELSNLAEKYLSVMATSVPSERTFSKSGQILSERRSSIQPKRMEKILFLNMNQRFLP</sequence>
<gene>
    <name evidence="11" type="ORF">PAPOLLO_LOCUS16390</name>
</gene>
<evidence type="ECO:0000256" key="8">
    <source>
        <dbReference type="ARBA" id="ARBA00023242"/>
    </source>
</evidence>
<dbReference type="PANTHER" id="PTHR46481:SF10">
    <property type="entry name" value="ZINC FINGER BED DOMAIN-CONTAINING PROTEIN 39"/>
    <property type="match status" value="1"/>
</dbReference>
<keyword evidence="6" id="KW-0238">DNA-binding</keyword>
<dbReference type="SMART" id="SM00614">
    <property type="entry name" value="ZnF_BED"/>
    <property type="match status" value="1"/>
</dbReference>
<dbReference type="Proteomes" id="UP000691718">
    <property type="component" value="Unassembled WGS sequence"/>
</dbReference>
<evidence type="ECO:0000313" key="11">
    <source>
        <dbReference type="EMBL" id="CAG5015566.1"/>
    </source>
</evidence>
<keyword evidence="2" id="KW-0479">Metal-binding</keyword>
<dbReference type="GO" id="GO:0046983">
    <property type="term" value="F:protein dimerization activity"/>
    <property type="evidence" value="ECO:0007669"/>
    <property type="project" value="InterPro"/>
</dbReference>